<dbReference type="GO" id="GO:0006508">
    <property type="term" value="P:proteolysis"/>
    <property type="evidence" value="ECO:0007669"/>
    <property type="project" value="InterPro"/>
</dbReference>
<organism evidence="1 2">
    <name type="scientific">Lacibacter luteus</name>
    <dbReference type="NCBI Taxonomy" id="2508719"/>
    <lineage>
        <taxon>Bacteria</taxon>
        <taxon>Pseudomonadati</taxon>
        <taxon>Bacteroidota</taxon>
        <taxon>Chitinophagia</taxon>
        <taxon>Chitinophagales</taxon>
        <taxon>Chitinophagaceae</taxon>
        <taxon>Lacibacter</taxon>
    </lineage>
</organism>
<proteinExistence type="predicted"/>
<gene>
    <name evidence="1" type="ORF">ESA94_10215</name>
</gene>
<dbReference type="OrthoDB" id="9804920at2"/>
<dbReference type="InterPro" id="IPR000180">
    <property type="entry name" value="Dipep_AS"/>
</dbReference>
<dbReference type="CDD" id="cd01301">
    <property type="entry name" value="rDP_like"/>
    <property type="match status" value="1"/>
</dbReference>
<keyword evidence="2" id="KW-1185">Reference proteome</keyword>
<evidence type="ECO:0000313" key="2">
    <source>
        <dbReference type="Proteomes" id="UP000290204"/>
    </source>
</evidence>
<dbReference type="PROSITE" id="PS00869">
    <property type="entry name" value="RENAL_DIPEPTIDASE_1"/>
    <property type="match status" value="1"/>
</dbReference>
<dbReference type="AlphaFoldDB" id="A0A4Q1CJN3"/>
<accession>A0A4Q1CJN3</accession>
<dbReference type="EMBL" id="SDHW01000002">
    <property type="protein sequence ID" value="RXK60826.1"/>
    <property type="molecule type" value="Genomic_DNA"/>
</dbReference>
<name>A0A4Q1CJN3_9BACT</name>
<dbReference type="SUPFAM" id="SSF51556">
    <property type="entry name" value="Metallo-dependent hydrolases"/>
    <property type="match status" value="1"/>
</dbReference>
<dbReference type="PANTHER" id="PTHR10443">
    <property type="entry name" value="MICROSOMAL DIPEPTIDASE"/>
    <property type="match status" value="1"/>
</dbReference>
<comment type="caution">
    <text evidence="1">The sequence shown here is derived from an EMBL/GenBank/DDBJ whole genome shotgun (WGS) entry which is preliminary data.</text>
</comment>
<evidence type="ECO:0000313" key="1">
    <source>
        <dbReference type="EMBL" id="RXK60826.1"/>
    </source>
</evidence>
<dbReference type="InterPro" id="IPR032466">
    <property type="entry name" value="Metal_Hydrolase"/>
</dbReference>
<dbReference type="GO" id="GO:0070573">
    <property type="term" value="F:metallodipeptidase activity"/>
    <property type="evidence" value="ECO:0007669"/>
    <property type="project" value="InterPro"/>
</dbReference>
<dbReference type="Pfam" id="PF01244">
    <property type="entry name" value="Peptidase_M19"/>
    <property type="match status" value="1"/>
</dbReference>
<dbReference type="Proteomes" id="UP000290204">
    <property type="component" value="Unassembled WGS sequence"/>
</dbReference>
<dbReference type="InterPro" id="IPR008257">
    <property type="entry name" value="Pept_M19"/>
</dbReference>
<sequence>MIVRILTLLLFPAFLFAQNYQKLHKKAVLVDTHNDIPSSAIEKKVAFDTDLKGKTHSDLHRMFAGGVDAQMFSIFCGGEQKTPYAFANQEIDSVYAWANRNPSKMMMVYNPTDFAKAIKEKKLAAMLGVEGGHMIENSLANLDALYKRGMRYMTITWNNSTPWATSAADETTPGGAVNSEGKKGLTAFGKQVIQRMNELGVMVDISHVGEQTFWDIVSISTKPIIASHSCVWNLCPHRRNLKDDQIKAIAKSGGVIFLNFYGGFIDSSYEAKRDGILKQYQPEIDSLIKTNMQPDYARIVTAEKYKDRLLNIRPSLSVLIDHLDYIVKLVGVDHVGMGSDFDGIEVPPRELNGVEDFPLITKALLERGYSKKDIRKILGGNFVRVFEANMKNVVE</sequence>
<dbReference type="RefSeq" id="WP_129130787.1">
    <property type="nucleotide sequence ID" value="NZ_SDHW01000002.1"/>
</dbReference>
<dbReference type="Gene3D" id="3.20.20.140">
    <property type="entry name" value="Metal-dependent hydrolases"/>
    <property type="match status" value="1"/>
</dbReference>
<protein>
    <submittedName>
        <fullName evidence="1">Membrane dipeptidase</fullName>
    </submittedName>
</protein>
<dbReference type="PROSITE" id="PS51365">
    <property type="entry name" value="RENAL_DIPEPTIDASE_2"/>
    <property type="match status" value="1"/>
</dbReference>
<dbReference type="PANTHER" id="PTHR10443:SF12">
    <property type="entry name" value="DIPEPTIDASE"/>
    <property type="match status" value="1"/>
</dbReference>
<reference evidence="1 2" key="1">
    <citation type="submission" date="2019-01" db="EMBL/GenBank/DDBJ databases">
        <title>Lacibacter sp. strain TTM-7.</title>
        <authorList>
            <person name="Chen W.-M."/>
        </authorList>
    </citation>
    <scope>NUCLEOTIDE SEQUENCE [LARGE SCALE GENOMIC DNA]</scope>
    <source>
        <strain evidence="1 2">TTM-7</strain>
    </source>
</reference>